<dbReference type="InterPro" id="IPR058525">
    <property type="entry name" value="DUF8212"/>
</dbReference>
<evidence type="ECO:0000259" key="1">
    <source>
        <dbReference type="Pfam" id="PF06985"/>
    </source>
</evidence>
<dbReference type="PANTHER" id="PTHR10622">
    <property type="entry name" value="HET DOMAIN-CONTAINING PROTEIN"/>
    <property type="match status" value="1"/>
</dbReference>
<proteinExistence type="predicted"/>
<dbReference type="OrthoDB" id="5303367at2759"/>
<dbReference type="InParanoid" id="A0A0C3P6A2"/>
<gene>
    <name evidence="3" type="ORF">M404DRAFT_633228</name>
</gene>
<dbReference type="EMBL" id="KN831978">
    <property type="protein sequence ID" value="KIO03091.1"/>
    <property type="molecule type" value="Genomic_DNA"/>
</dbReference>
<protein>
    <submittedName>
        <fullName evidence="3">Uncharacterized protein</fullName>
    </submittedName>
</protein>
<dbReference type="Pfam" id="PF06985">
    <property type="entry name" value="HET"/>
    <property type="match status" value="1"/>
</dbReference>
<dbReference type="HOGENOM" id="CLU_000288_138_12_1"/>
<evidence type="ECO:0000313" key="3">
    <source>
        <dbReference type="EMBL" id="KIO03091.1"/>
    </source>
</evidence>
<dbReference type="STRING" id="870435.A0A0C3P6A2"/>
<keyword evidence="4" id="KW-1185">Reference proteome</keyword>
<evidence type="ECO:0000259" key="2">
    <source>
        <dbReference type="Pfam" id="PF26640"/>
    </source>
</evidence>
<name>A0A0C3P6A2_PISTI</name>
<dbReference type="Pfam" id="PF26640">
    <property type="entry name" value="DUF8212"/>
    <property type="match status" value="1"/>
</dbReference>
<organism evidence="3 4">
    <name type="scientific">Pisolithus tinctorius Marx 270</name>
    <dbReference type="NCBI Taxonomy" id="870435"/>
    <lineage>
        <taxon>Eukaryota</taxon>
        <taxon>Fungi</taxon>
        <taxon>Dikarya</taxon>
        <taxon>Basidiomycota</taxon>
        <taxon>Agaricomycotina</taxon>
        <taxon>Agaricomycetes</taxon>
        <taxon>Agaricomycetidae</taxon>
        <taxon>Boletales</taxon>
        <taxon>Sclerodermatineae</taxon>
        <taxon>Pisolithaceae</taxon>
        <taxon>Pisolithus</taxon>
    </lineage>
</organism>
<dbReference type="InterPro" id="IPR010730">
    <property type="entry name" value="HET"/>
</dbReference>
<accession>A0A0C3P6A2</accession>
<reference evidence="3 4" key="1">
    <citation type="submission" date="2014-04" db="EMBL/GenBank/DDBJ databases">
        <authorList>
            <consortium name="DOE Joint Genome Institute"/>
            <person name="Kuo A."/>
            <person name="Kohler A."/>
            <person name="Costa M.D."/>
            <person name="Nagy L.G."/>
            <person name="Floudas D."/>
            <person name="Copeland A."/>
            <person name="Barry K.W."/>
            <person name="Cichocki N."/>
            <person name="Veneault-Fourrey C."/>
            <person name="LaButti K."/>
            <person name="Lindquist E.A."/>
            <person name="Lipzen A."/>
            <person name="Lundell T."/>
            <person name="Morin E."/>
            <person name="Murat C."/>
            <person name="Sun H."/>
            <person name="Tunlid A."/>
            <person name="Henrissat B."/>
            <person name="Grigoriev I.V."/>
            <person name="Hibbett D.S."/>
            <person name="Martin F."/>
            <person name="Nordberg H.P."/>
            <person name="Cantor M.N."/>
            <person name="Hua S.X."/>
        </authorList>
    </citation>
    <scope>NUCLEOTIDE SEQUENCE [LARGE SCALE GENOMIC DNA]</scope>
    <source>
        <strain evidence="3 4">Marx 270</strain>
    </source>
</reference>
<dbReference type="AlphaFoldDB" id="A0A0C3P6A2"/>
<dbReference type="PANTHER" id="PTHR10622:SF10">
    <property type="entry name" value="HET DOMAIN-CONTAINING PROTEIN"/>
    <property type="match status" value="1"/>
</dbReference>
<feature type="domain" description="Heterokaryon incompatibility" evidence="1">
    <location>
        <begin position="39"/>
        <end position="136"/>
    </location>
</feature>
<evidence type="ECO:0000313" key="4">
    <source>
        <dbReference type="Proteomes" id="UP000054217"/>
    </source>
</evidence>
<dbReference type="Proteomes" id="UP000054217">
    <property type="component" value="Unassembled WGS sequence"/>
</dbReference>
<sequence length="700" mass="80029">MHLIDVNAVLSIEEGTEELDPNLEVLKCFHGEELQRLEYAILSHCWSTRASDEVTFEQLLNLTRMTRERIRDLPGYWKIVASCRRARDHDQLNWLWVDTCCIEQREREEAINSMYRWYGHSKKCYAYLHDVIENTLPARAEGKKPRWFLRGWTLQELIAPRAVLFFNGDWELIGDKKSLAPTLKHITRIPEYVLAYGLPSPQQTDRPSVAQIFSWAADRETKRNEDRAYSLMGLFEVEIFKSYGTRNAFQRLQEAIIKKYNDHSIFAWFEMKRPGSVLADNPSYFRGSSDIVNCSITGPLPRVQQGIIRTRLSVSRCRSSSFYYEAQLACRRSGDLQRPVTILIASLDDRYYRVFGDFPPTSKTEDRELDLSCRSIDGRSFTFQIPRTVELGDQQLCCNHPDDSLELTRGYKVIHYAGQSQTCGFKVILGHCLGLDSVHILTGRPSSEDIPDPDTLLHHTNRINELRIQIAEGGERTGFALANHVHIPGTAQAVELLYTKRSYFVSLQLHLVVCPGCCTPVWHRQLEEDGDEGDLRVGKCFKKIIRSYDPYPQSDCIRTCMGCCTGQMFEPKVSDVVSLECEKDGVSLTSVISLLECQSRAVHDQIPAQSQDLLKNEIAELQKNLDSAKSNHEKRALVEDIVGRILLLCWHVIDAKIAKELKAKVEHDGRATKISQMCVCGSLVGTIRVFFYYFAGLLHF</sequence>
<reference evidence="4" key="2">
    <citation type="submission" date="2015-01" db="EMBL/GenBank/DDBJ databases">
        <title>Evolutionary Origins and Diversification of the Mycorrhizal Mutualists.</title>
        <authorList>
            <consortium name="DOE Joint Genome Institute"/>
            <consortium name="Mycorrhizal Genomics Consortium"/>
            <person name="Kohler A."/>
            <person name="Kuo A."/>
            <person name="Nagy L.G."/>
            <person name="Floudas D."/>
            <person name="Copeland A."/>
            <person name="Barry K.W."/>
            <person name="Cichocki N."/>
            <person name="Veneault-Fourrey C."/>
            <person name="LaButti K."/>
            <person name="Lindquist E.A."/>
            <person name="Lipzen A."/>
            <person name="Lundell T."/>
            <person name="Morin E."/>
            <person name="Murat C."/>
            <person name="Riley R."/>
            <person name="Ohm R."/>
            <person name="Sun H."/>
            <person name="Tunlid A."/>
            <person name="Henrissat B."/>
            <person name="Grigoriev I.V."/>
            <person name="Hibbett D.S."/>
            <person name="Martin F."/>
        </authorList>
    </citation>
    <scope>NUCLEOTIDE SEQUENCE [LARGE SCALE GENOMIC DNA]</scope>
    <source>
        <strain evidence="4">Marx 270</strain>
    </source>
</reference>
<feature type="domain" description="DUF8212" evidence="2">
    <location>
        <begin position="247"/>
        <end position="278"/>
    </location>
</feature>